<reference evidence="2 3" key="1">
    <citation type="submission" date="2015-12" db="EMBL/GenBank/DDBJ databases">
        <title>Draft genome sequnece of Fervidicola ferrireducens strain Y170.</title>
        <authorList>
            <person name="Patel B.K."/>
        </authorList>
    </citation>
    <scope>NUCLEOTIDE SEQUENCE [LARGE SCALE GENOMIC DNA]</scope>
    <source>
        <strain evidence="2 3">Y170</strain>
    </source>
</reference>
<accession>A0A140L551</accession>
<dbReference type="InParanoid" id="A0A140L551"/>
<feature type="transmembrane region" description="Helical" evidence="1">
    <location>
        <begin position="45"/>
        <end position="65"/>
    </location>
</feature>
<evidence type="ECO:0000313" key="2">
    <source>
        <dbReference type="EMBL" id="KXG75676.1"/>
    </source>
</evidence>
<proteinExistence type="predicted"/>
<keyword evidence="1" id="KW-1133">Transmembrane helix</keyword>
<comment type="caution">
    <text evidence="2">The sequence shown here is derived from an EMBL/GenBank/DDBJ whole genome shotgun (WGS) entry which is preliminary data.</text>
</comment>
<sequence length="93" mass="10642">MMLILPVNHQINDRIIEFIEVNIEPKFIVLKKIHALLTETFGLKAIYAIFSIILSIILYCGITALLKRKYDVFLTVTIAFFIVLGFMLTLLGL</sequence>
<organism evidence="2 3">
    <name type="scientific">Fervidicola ferrireducens</name>
    <dbReference type="NCBI Taxonomy" id="520764"/>
    <lineage>
        <taxon>Bacteria</taxon>
        <taxon>Bacillati</taxon>
        <taxon>Bacillota</taxon>
        <taxon>Clostridia</taxon>
        <taxon>Thermosediminibacterales</taxon>
        <taxon>Thermosediminibacteraceae</taxon>
        <taxon>Fervidicola</taxon>
    </lineage>
</organism>
<keyword evidence="1" id="KW-0472">Membrane</keyword>
<gene>
    <name evidence="2" type="ORF">AN618_17680</name>
</gene>
<dbReference type="EMBL" id="LOED01000024">
    <property type="protein sequence ID" value="KXG75676.1"/>
    <property type="molecule type" value="Genomic_DNA"/>
</dbReference>
<keyword evidence="3" id="KW-1185">Reference proteome</keyword>
<dbReference type="AlphaFoldDB" id="A0A140L551"/>
<keyword evidence="1" id="KW-0812">Transmembrane</keyword>
<feature type="transmembrane region" description="Helical" evidence="1">
    <location>
        <begin position="72"/>
        <end position="91"/>
    </location>
</feature>
<dbReference type="Proteomes" id="UP000070427">
    <property type="component" value="Unassembled WGS sequence"/>
</dbReference>
<name>A0A140L551_9FIRM</name>
<dbReference type="STRING" id="520764.AN618_17680"/>
<protein>
    <submittedName>
        <fullName evidence="2">Uncharacterized protein</fullName>
    </submittedName>
</protein>
<evidence type="ECO:0000256" key="1">
    <source>
        <dbReference type="SAM" id="Phobius"/>
    </source>
</evidence>
<evidence type="ECO:0000313" key="3">
    <source>
        <dbReference type="Proteomes" id="UP000070427"/>
    </source>
</evidence>